<sequence length="565" mass="61886">MSTGNDLVARPGRGRRARTLILAIVLAALAPVATAAAPPAQSGSSLTADTAPATPPPATESTVRFFNRDIMTMRSTLLGRSPELRARTAEANIEQVVQRPGTPTVAFENIPQGSLVLLGGQLVAMYTPADLDALNHQTMAQARAEIARNLTQAVQAAERDHAPRQLLNGVLMSLLATVVAALAILVLLWLRRQIESRFQRWIEIRVQTLRQESTRHVVTSLRTFINWFKRLVIWLIALLVLEEWLRFVLGQFGFTQPWSQRMTGWIVDLFAGWGQAIAGAVPGLVAAFVILFLARILANTLSMTFRAVESGRFQLFGIDDQLAEPTRKLLVAVVWLFAVAMAYPYLPGAQTDAFKGLSVLVGLMISLGASSIVAQAAGGFTLLYARTMAVGDLVRIGEVEGQVLQIGLFTTRLRNLMGVEISVPNNVVLGGQLHNYSRNPDGPGLWLETGVTIGYDSPWRQVHRLLLGAAAKTAKIQQTPAPYVLQTALSDFYVEYKLRARILEPFLRPFVLTELHANIQDAFNEAGVQIMSPNYEADPEQPKMVERTHWEGVPSPLAARPPSGD</sequence>
<comment type="similarity">
    <text evidence="2 7">Belongs to the MscS (TC 1.A.23) family.</text>
</comment>
<evidence type="ECO:0000259" key="11">
    <source>
        <dbReference type="Pfam" id="PF21082"/>
    </source>
</evidence>
<comment type="caution">
    <text evidence="7">Lacks conserved residue(s) required for the propagation of feature annotation.</text>
</comment>
<evidence type="ECO:0000313" key="13">
    <source>
        <dbReference type="Proteomes" id="UP000663400"/>
    </source>
</evidence>
<name>A0ABX7RHP6_9GAMM</name>
<proteinExistence type="inferred from homology"/>
<dbReference type="EMBL" id="CP071517">
    <property type="protein sequence ID" value="QSX76376.1"/>
    <property type="molecule type" value="Genomic_DNA"/>
</dbReference>
<dbReference type="PANTHER" id="PTHR30221">
    <property type="entry name" value="SMALL-CONDUCTANCE MECHANOSENSITIVE CHANNEL"/>
    <property type="match status" value="1"/>
</dbReference>
<comment type="subcellular location">
    <subcellularLocation>
        <location evidence="7">Cell inner membrane</location>
        <topology evidence="7">Multi-pass membrane protein</topology>
    </subcellularLocation>
    <subcellularLocation>
        <location evidence="1">Cell membrane</location>
        <topology evidence="1">Multi-pass membrane protein</topology>
    </subcellularLocation>
</comment>
<keyword evidence="7" id="KW-0406">Ion transport</keyword>
<evidence type="ECO:0000256" key="8">
    <source>
        <dbReference type="SAM" id="MobiDB-lite"/>
    </source>
</evidence>
<keyword evidence="5 7" id="KW-1133">Transmembrane helix</keyword>
<dbReference type="InterPro" id="IPR023408">
    <property type="entry name" value="MscS_beta-dom_sf"/>
</dbReference>
<keyword evidence="7" id="KW-0813">Transport</keyword>
<dbReference type="SUPFAM" id="SSF82689">
    <property type="entry name" value="Mechanosensitive channel protein MscS (YggB), C-terminal domain"/>
    <property type="match status" value="1"/>
</dbReference>
<keyword evidence="6 7" id="KW-0472">Membrane</keyword>
<dbReference type="Pfam" id="PF21082">
    <property type="entry name" value="MS_channel_3rd"/>
    <property type="match status" value="1"/>
</dbReference>
<comment type="subunit">
    <text evidence="7">Homoheptamer.</text>
</comment>
<evidence type="ECO:0000256" key="6">
    <source>
        <dbReference type="ARBA" id="ARBA00023136"/>
    </source>
</evidence>
<keyword evidence="9" id="KW-0732">Signal</keyword>
<feature type="transmembrane region" description="Helical" evidence="7">
    <location>
        <begin position="269"/>
        <end position="294"/>
    </location>
</feature>
<dbReference type="InterPro" id="IPR049278">
    <property type="entry name" value="MS_channel_C"/>
</dbReference>
<keyword evidence="7" id="KW-0997">Cell inner membrane</keyword>
<dbReference type="SUPFAM" id="SSF50182">
    <property type="entry name" value="Sm-like ribonucleoproteins"/>
    <property type="match status" value="1"/>
</dbReference>
<dbReference type="InterPro" id="IPR010920">
    <property type="entry name" value="LSM_dom_sf"/>
</dbReference>
<keyword evidence="13" id="KW-1185">Reference proteome</keyword>
<evidence type="ECO:0000313" key="12">
    <source>
        <dbReference type="EMBL" id="QSX76376.1"/>
    </source>
</evidence>
<feature type="transmembrane region" description="Helical" evidence="7">
    <location>
        <begin position="329"/>
        <end position="346"/>
    </location>
</feature>
<dbReference type="PANTHER" id="PTHR30221:SF18">
    <property type="entry name" value="SLL0590 PROTEIN"/>
    <property type="match status" value="1"/>
</dbReference>
<feature type="transmembrane region" description="Helical" evidence="7">
    <location>
        <begin position="166"/>
        <end position="190"/>
    </location>
</feature>
<feature type="domain" description="Mechanosensitive ion channel MscS C-terminal" evidence="11">
    <location>
        <begin position="449"/>
        <end position="530"/>
    </location>
</feature>
<feature type="chain" id="PRO_5045462753" description="Small-conductance mechanosensitive channel" evidence="9">
    <location>
        <begin position="36"/>
        <end position="565"/>
    </location>
</feature>
<feature type="transmembrane region" description="Helical" evidence="7">
    <location>
        <begin position="358"/>
        <end position="385"/>
    </location>
</feature>
<dbReference type="RefSeq" id="WP_200609355.1">
    <property type="nucleotide sequence ID" value="NZ_CP071517.1"/>
</dbReference>
<reference evidence="12 13" key="1">
    <citation type="submission" date="2021-02" db="EMBL/GenBank/DDBJ databases">
        <title>Lysobacter arenosi sp. nov., isolated from soil of gangwondo yeongwol, south Korea.</title>
        <authorList>
            <person name="Kim K.R."/>
            <person name="Kim K.H."/>
            <person name="Jeon C.O."/>
        </authorList>
    </citation>
    <scope>NUCLEOTIDE SEQUENCE [LARGE SCALE GENOMIC DNA]</scope>
    <source>
        <strain evidence="12 13">R7</strain>
    </source>
</reference>
<comment type="function">
    <text evidence="7">Mechanosensitive channel that participates in the regulation of osmotic pressure changes within the cell, opening in response to stretch forces in the membrane lipid bilayer, without the need for other proteins. Contributes to normal resistance to hypoosmotic shock. Forms an ion channel of 1.0 nanosiemens conductance with a slight preference for anions.</text>
</comment>
<feature type="signal peptide" evidence="9">
    <location>
        <begin position="1"/>
        <end position="35"/>
    </location>
</feature>
<organism evidence="12 13">
    <name type="scientific">Lysobacter arenosi</name>
    <dbReference type="NCBI Taxonomy" id="2795387"/>
    <lineage>
        <taxon>Bacteria</taxon>
        <taxon>Pseudomonadati</taxon>
        <taxon>Pseudomonadota</taxon>
        <taxon>Gammaproteobacteria</taxon>
        <taxon>Lysobacterales</taxon>
        <taxon>Lysobacteraceae</taxon>
        <taxon>Lysobacter</taxon>
    </lineage>
</organism>
<evidence type="ECO:0000256" key="3">
    <source>
        <dbReference type="ARBA" id="ARBA00022475"/>
    </source>
</evidence>
<accession>A0ABX7RHP6</accession>
<dbReference type="InterPro" id="IPR045275">
    <property type="entry name" value="MscS_archaea/bacteria_type"/>
</dbReference>
<keyword evidence="7" id="KW-0407">Ion channel</keyword>
<protein>
    <recommendedName>
        <fullName evidence="7">Small-conductance mechanosensitive channel</fullName>
    </recommendedName>
</protein>
<dbReference type="Pfam" id="PF00924">
    <property type="entry name" value="MS_channel_2nd"/>
    <property type="match status" value="1"/>
</dbReference>
<evidence type="ECO:0000256" key="7">
    <source>
        <dbReference type="RuleBase" id="RU369025"/>
    </source>
</evidence>
<gene>
    <name evidence="12" type="ORF">HIV01_007850</name>
</gene>
<dbReference type="Gene3D" id="1.10.287.1260">
    <property type="match status" value="1"/>
</dbReference>
<keyword evidence="4 7" id="KW-0812">Transmembrane</keyword>
<evidence type="ECO:0000256" key="2">
    <source>
        <dbReference type="ARBA" id="ARBA00008017"/>
    </source>
</evidence>
<dbReference type="Proteomes" id="UP000663400">
    <property type="component" value="Chromosome"/>
</dbReference>
<keyword evidence="3" id="KW-1003">Cell membrane</keyword>
<evidence type="ECO:0000256" key="4">
    <source>
        <dbReference type="ARBA" id="ARBA00022692"/>
    </source>
</evidence>
<feature type="transmembrane region" description="Helical" evidence="7">
    <location>
        <begin position="231"/>
        <end position="249"/>
    </location>
</feature>
<evidence type="ECO:0000256" key="1">
    <source>
        <dbReference type="ARBA" id="ARBA00004651"/>
    </source>
</evidence>
<evidence type="ECO:0000259" key="10">
    <source>
        <dbReference type="Pfam" id="PF00924"/>
    </source>
</evidence>
<dbReference type="Gene3D" id="3.30.70.100">
    <property type="match status" value="1"/>
</dbReference>
<dbReference type="InterPro" id="IPR006685">
    <property type="entry name" value="MscS_channel_2nd"/>
</dbReference>
<feature type="domain" description="Mechanosensitive ion channel MscS" evidence="10">
    <location>
        <begin position="372"/>
        <end position="438"/>
    </location>
</feature>
<evidence type="ECO:0000256" key="5">
    <source>
        <dbReference type="ARBA" id="ARBA00022989"/>
    </source>
</evidence>
<feature type="region of interest" description="Disordered" evidence="8">
    <location>
        <begin position="38"/>
        <end position="61"/>
    </location>
</feature>
<dbReference type="Gene3D" id="2.30.30.60">
    <property type="match status" value="1"/>
</dbReference>
<evidence type="ECO:0000256" key="9">
    <source>
        <dbReference type="SAM" id="SignalP"/>
    </source>
</evidence>
<dbReference type="InterPro" id="IPR011066">
    <property type="entry name" value="MscS_channel_C_sf"/>
</dbReference>